<reference evidence="1 2" key="1">
    <citation type="journal article" date="2018" name="Front. Microbiol.">
        <title>Hydrolytic Capabilities as a Key to Environmental Success: Chitinolytic and Cellulolytic Acidobacteria From Acidic Sub-arctic Soils and Boreal Peatlands.</title>
        <authorList>
            <person name="Belova S.E."/>
            <person name="Ravin N.V."/>
            <person name="Pankratov T.A."/>
            <person name="Rakitin A.L."/>
            <person name="Ivanova A.A."/>
            <person name="Beletsky A.V."/>
            <person name="Mardanov A.V."/>
            <person name="Sinninghe Damste J.S."/>
            <person name="Dedysh S.N."/>
        </authorList>
    </citation>
    <scope>NUCLEOTIDE SEQUENCE [LARGE SCALE GENOMIC DNA]</scope>
    <source>
        <strain evidence="1 2">SBC82</strain>
    </source>
</reference>
<name>A0A2Z5G384_9BACT</name>
<proteinExistence type="predicted"/>
<accession>A0A2Z5G384</accession>
<protein>
    <submittedName>
        <fullName evidence="1">Uncharacterized protein</fullName>
    </submittedName>
</protein>
<evidence type="ECO:0000313" key="2">
    <source>
        <dbReference type="Proteomes" id="UP000253606"/>
    </source>
</evidence>
<evidence type="ECO:0000313" key="1">
    <source>
        <dbReference type="EMBL" id="AXC13582.1"/>
    </source>
</evidence>
<dbReference type="EMBL" id="CP030840">
    <property type="protein sequence ID" value="AXC13582.1"/>
    <property type="molecule type" value="Genomic_DNA"/>
</dbReference>
<sequence length="308" mass="32605">MRAYFAPVNRAAGQPTIFDPSVNGSFNLDSPPSPWIDLGWIADFSRTSASSVGVLNVGSPAAPQVQMREMIGASVAFRFLAWKKLSMALSAGSEHMNLLAPASALAANGSGSTGKPAVTLLPGSTATTLYLPSANLASFHAGQMVVADLDYGGQTGFVGSGVSAAYVRSAASVNNDPDYVRRVSFNVALVASVSGTALTLAQALPAGAPVTNMRLQVIEGFVDREGGSFFQEWSALFVMLGEQRERILYHYPRLQPMGGAHESIETLIPLLDWITLSASFRAMPVIDANDGEQVLCFRSFLPSPMTLL</sequence>
<dbReference type="AlphaFoldDB" id="A0A2Z5G384"/>
<dbReference type="Proteomes" id="UP000253606">
    <property type="component" value="Chromosome"/>
</dbReference>
<dbReference type="KEGG" id="abas:ACPOL_4307"/>
<gene>
    <name evidence="1" type="ORF">ACPOL_4307</name>
</gene>
<organism evidence="1 2">
    <name type="scientific">Acidisarcina polymorpha</name>
    <dbReference type="NCBI Taxonomy" id="2211140"/>
    <lineage>
        <taxon>Bacteria</taxon>
        <taxon>Pseudomonadati</taxon>
        <taxon>Acidobacteriota</taxon>
        <taxon>Terriglobia</taxon>
        <taxon>Terriglobales</taxon>
        <taxon>Acidobacteriaceae</taxon>
        <taxon>Acidisarcina</taxon>
    </lineage>
</organism>
<keyword evidence="2" id="KW-1185">Reference proteome</keyword>